<gene>
    <name evidence="3" type="ORF">SAMN05421850_104159</name>
</gene>
<dbReference type="HAMAP" id="MF_01940">
    <property type="entry name" value="RNA_CPDase"/>
    <property type="match status" value="1"/>
</dbReference>
<comment type="catalytic activity">
    <reaction evidence="2">
        <text>a 3'-end 2',3'-cyclophospho-ribonucleotide-RNA + H2O = a 3'-end 2'-phospho-ribonucleotide-RNA + H(+)</text>
        <dbReference type="Rhea" id="RHEA:11828"/>
        <dbReference type="Rhea" id="RHEA-COMP:10464"/>
        <dbReference type="Rhea" id="RHEA-COMP:17353"/>
        <dbReference type="ChEBI" id="CHEBI:15377"/>
        <dbReference type="ChEBI" id="CHEBI:15378"/>
        <dbReference type="ChEBI" id="CHEBI:83064"/>
        <dbReference type="ChEBI" id="CHEBI:173113"/>
        <dbReference type="EC" id="3.1.4.58"/>
    </reaction>
</comment>
<dbReference type="STRING" id="490829.SAMN05421850_104159"/>
<organism evidence="3 4">
    <name type="scientific">Lutimaribacter saemankumensis</name>
    <dbReference type="NCBI Taxonomy" id="490829"/>
    <lineage>
        <taxon>Bacteria</taxon>
        <taxon>Pseudomonadati</taxon>
        <taxon>Pseudomonadota</taxon>
        <taxon>Alphaproteobacteria</taxon>
        <taxon>Rhodobacterales</taxon>
        <taxon>Roseobacteraceae</taxon>
        <taxon>Lutimaribacter</taxon>
    </lineage>
</organism>
<keyword evidence="4" id="KW-1185">Reference proteome</keyword>
<reference evidence="3 4" key="1">
    <citation type="submission" date="2016-10" db="EMBL/GenBank/DDBJ databases">
        <authorList>
            <person name="de Groot N.N."/>
        </authorList>
    </citation>
    <scope>NUCLEOTIDE SEQUENCE [LARGE SCALE GENOMIC DNA]</scope>
    <source>
        <strain evidence="3 4">DSM 28010</strain>
    </source>
</reference>
<evidence type="ECO:0000313" key="3">
    <source>
        <dbReference type="EMBL" id="SDI66343.1"/>
    </source>
</evidence>
<name>A0A1G8MED7_9RHOB</name>
<dbReference type="PANTHER" id="PTHR35561:SF1">
    <property type="entry name" value="RNA 2',3'-CYCLIC PHOSPHODIESTERASE"/>
    <property type="match status" value="1"/>
</dbReference>
<evidence type="ECO:0000256" key="2">
    <source>
        <dbReference type="HAMAP-Rule" id="MF_01940"/>
    </source>
</evidence>
<protein>
    <recommendedName>
        <fullName evidence="2">RNA 2',3'-cyclic phosphodiesterase</fullName>
        <shortName evidence="2">RNA 2',3'-CPDase</shortName>
        <ecNumber evidence="2">3.1.4.58</ecNumber>
    </recommendedName>
</protein>
<dbReference type="AlphaFoldDB" id="A0A1G8MED7"/>
<sequence length="181" mass="19551">MRCFIGLPLPDDVCVALADLTAGLRTGRPVAEDNLHLTLAFLGDVELPELEALHAALSDVAFAPFDLRLAGLDMFGGRRPAVVFIRGDGGEALLRLQSRVTAAARSAGIDLRRERFRPHVTLARFRRDMRVEDTDKLGAFLAAHGDAALAPFGVDAFALYRSTLHPDGPVYEVLADYPASA</sequence>
<keyword evidence="3" id="KW-0436">Ligase</keyword>
<dbReference type="PANTHER" id="PTHR35561">
    <property type="entry name" value="RNA 2',3'-CYCLIC PHOSPHODIESTERASE"/>
    <property type="match status" value="1"/>
</dbReference>
<dbReference type="InterPro" id="IPR004175">
    <property type="entry name" value="RNA_CPDase"/>
</dbReference>
<dbReference type="GO" id="GO:0008664">
    <property type="term" value="F:RNA 2',3'-cyclic 3'-phosphodiesterase activity"/>
    <property type="evidence" value="ECO:0007669"/>
    <property type="project" value="UniProtKB-EC"/>
</dbReference>
<dbReference type="NCBIfam" id="TIGR02258">
    <property type="entry name" value="2_5_ligase"/>
    <property type="match status" value="1"/>
</dbReference>
<evidence type="ECO:0000313" key="4">
    <source>
        <dbReference type="Proteomes" id="UP000199340"/>
    </source>
</evidence>
<dbReference type="SUPFAM" id="SSF55144">
    <property type="entry name" value="LigT-like"/>
    <property type="match status" value="1"/>
</dbReference>
<feature type="active site" description="Proton donor" evidence="2">
    <location>
        <position position="36"/>
    </location>
</feature>
<keyword evidence="1 2" id="KW-0378">Hydrolase</keyword>
<dbReference type="EMBL" id="FNEB01000004">
    <property type="protein sequence ID" value="SDI66343.1"/>
    <property type="molecule type" value="Genomic_DNA"/>
</dbReference>
<evidence type="ECO:0000256" key="1">
    <source>
        <dbReference type="ARBA" id="ARBA00022801"/>
    </source>
</evidence>
<dbReference type="OrthoDB" id="9793819at2"/>
<dbReference type="RefSeq" id="WP_090028497.1">
    <property type="nucleotide sequence ID" value="NZ_FNEB01000004.1"/>
</dbReference>
<dbReference type="Pfam" id="PF13563">
    <property type="entry name" value="2_5_RNA_ligase2"/>
    <property type="match status" value="1"/>
</dbReference>
<dbReference type="InterPro" id="IPR009097">
    <property type="entry name" value="Cyclic_Pdiesterase"/>
</dbReference>
<accession>A0A1G8MED7</accession>
<dbReference type="Gene3D" id="3.90.1140.10">
    <property type="entry name" value="Cyclic phosphodiesterase"/>
    <property type="match status" value="1"/>
</dbReference>
<dbReference type="GO" id="GO:0004113">
    <property type="term" value="F:2',3'-cyclic-nucleotide 3'-phosphodiesterase activity"/>
    <property type="evidence" value="ECO:0007669"/>
    <property type="project" value="InterPro"/>
</dbReference>
<feature type="active site" description="Proton acceptor" evidence="2">
    <location>
        <position position="119"/>
    </location>
</feature>
<proteinExistence type="inferred from homology"/>
<dbReference type="GO" id="GO:0016874">
    <property type="term" value="F:ligase activity"/>
    <property type="evidence" value="ECO:0007669"/>
    <property type="project" value="UniProtKB-KW"/>
</dbReference>
<dbReference type="EC" id="3.1.4.58" evidence="2"/>
<comment type="function">
    <text evidence="2">Hydrolyzes RNA 2',3'-cyclic phosphodiester to an RNA 2'-phosphomonoester.</text>
</comment>
<feature type="short sequence motif" description="HXTX 1" evidence="2">
    <location>
        <begin position="36"/>
        <end position="39"/>
    </location>
</feature>
<dbReference type="Proteomes" id="UP000199340">
    <property type="component" value="Unassembled WGS sequence"/>
</dbReference>
<feature type="short sequence motif" description="HXTX 2" evidence="2">
    <location>
        <begin position="119"/>
        <end position="122"/>
    </location>
</feature>
<comment type="similarity">
    <text evidence="2">Belongs to the 2H phosphoesterase superfamily. ThpR family.</text>
</comment>